<dbReference type="InterPro" id="IPR001030">
    <property type="entry name" value="Acoase/IPM_deHydtase_lsu_aba"/>
</dbReference>
<dbReference type="GO" id="GO:0003994">
    <property type="term" value="F:aconitate hydratase activity"/>
    <property type="evidence" value="ECO:0007669"/>
    <property type="project" value="UniProtKB-EC"/>
</dbReference>
<dbReference type="GO" id="GO:0046872">
    <property type="term" value="F:metal ion binding"/>
    <property type="evidence" value="ECO:0007669"/>
    <property type="project" value="UniProtKB-KW"/>
</dbReference>
<keyword evidence="6 10" id="KW-0408">Iron</keyword>
<dbReference type="Gene3D" id="3.20.19.10">
    <property type="entry name" value="Aconitase, domain 4"/>
    <property type="match status" value="1"/>
</dbReference>
<feature type="domain" description="Aconitase/3-isopropylmalate dehydratase large subunit alpha/beta/alpha" evidence="11">
    <location>
        <begin position="70"/>
        <end position="552"/>
    </location>
</feature>
<keyword evidence="8 10" id="KW-0456">Lyase</keyword>
<evidence type="ECO:0000256" key="4">
    <source>
        <dbReference type="ARBA" id="ARBA00022485"/>
    </source>
</evidence>
<evidence type="ECO:0000256" key="10">
    <source>
        <dbReference type="RuleBase" id="RU361275"/>
    </source>
</evidence>
<evidence type="ECO:0000256" key="5">
    <source>
        <dbReference type="ARBA" id="ARBA00022723"/>
    </source>
</evidence>
<comment type="function">
    <text evidence="10">Catalyzes the isomerization of citrate to isocitrate via cis-aconitate.</text>
</comment>
<dbReference type="InterPro" id="IPR015928">
    <property type="entry name" value="Aconitase/3IPM_dehydase_swvl"/>
</dbReference>
<dbReference type="SUPFAM" id="SSF52016">
    <property type="entry name" value="LeuD/IlvD-like"/>
    <property type="match status" value="1"/>
</dbReference>
<dbReference type="GO" id="GO:0051539">
    <property type="term" value="F:4 iron, 4 sulfur cluster binding"/>
    <property type="evidence" value="ECO:0007669"/>
    <property type="project" value="UniProtKB-KW"/>
</dbReference>
<dbReference type="SUPFAM" id="SSF53732">
    <property type="entry name" value="Aconitase iron-sulfur domain"/>
    <property type="match status" value="1"/>
</dbReference>
<comment type="cofactor">
    <cofactor evidence="1">
        <name>[4Fe-4S] cluster</name>
        <dbReference type="ChEBI" id="CHEBI:49883"/>
    </cofactor>
</comment>
<dbReference type="PANTHER" id="PTHR11670">
    <property type="entry name" value="ACONITASE/IRON-RESPONSIVE ELEMENT FAMILY MEMBER"/>
    <property type="match status" value="1"/>
</dbReference>
<evidence type="ECO:0000256" key="6">
    <source>
        <dbReference type="ARBA" id="ARBA00023004"/>
    </source>
</evidence>
<dbReference type="NCBIfam" id="NF009520">
    <property type="entry name" value="PRK12881.1"/>
    <property type="match status" value="1"/>
</dbReference>
<evidence type="ECO:0000256" key="8">
    <source>
        <dbReference type="ARBA" id="ARBA00023239"/>
    </source>
</evidence>
<sequence length="893" mass="96200">MSFQSKDALRPLPIAGLPDSKFFSLSALEQLGFGTVSRLPHSVRIILESLLRNLDGTTVHEHHLREVAGWQPHGKRTNEVPFVVSRIVAPDSSGVPLLADLAAMREAAAGLGIEPATIEPLVPVDLVVDHSISVEHAGSPEALRLNMEVEYRRNAERYSFLKWADNAFESFRIFPPGTGIIHQVNLEWLARGVHQKDGITYFDTLIGTDSHTPMINGIGVLGWGVGGIEAEAAMLGQPVCVVVPDVIGVELTGTPAPGILATDIVLTVVEALRAKKVVGKFVEFFGPGAASLAAPDRSTIANMAPEYGATVAFFTVDDNTLQYLKSVGRTDVELASLRAYFEAQNMFGIPVRGDIDYTETVSIDLGSVVPSVAGPSRPQDRIPLSNLKKTVHALLPGAASSHTGDDKDTTGLRHGDIVLAAITSCTNTSNSRLMLAAALLAKHAVQKGLRTAAHVKTSFTPGSRVVSAYLKSAGLEQYLNALGFNAVGYGCATCMGNSGPLAPQVLEQIKNGNLSVAAVLSGNRNFEARIHQAIKANFLMSPPLVVAFAIAGKIGFDPETEPLGKGSQGEDVYLRDIWPSAEDMAEVTPFAQDAENVLNLYATTAEQNLWESLPAPKGDLFTWTDDSTYMQRPPFFDGVTREIPQPGEIRGARALAILGDSVTTDHINPGGAIPPESESGKFLISLGVEPRDFNSYISRRAHDRVMVRSSFANVRLRNLMVPGEEGSVTLHQPDGERMSIFAAATKYAAENVPMIVFAGNEYGNGSSRDWAAKGPRLLGVRAVIARSFERIHRSNLVGMGILPLEFEEGDSAQSLHLTGDELFDLPGDLGAIRAGQMFDLVVHRANGETATVRLRARIDSEIEETYFRHGGILPYVLRDRLARQAQSAELHLS</sequence>
<name>A0AAP5Q9J6_9BURK</name>
<dbReference type="AlphaFoldDB" id="A0AAP5Q9J6"/>
<dbReference type="InterPro" id="IPR044137">
    <property type="entry name" value="AcnA_IRP_Swivel"/>
</dbReference>
<dbReference type="EMBL" id="JANSLM010000004">
    <property type="protein sequence ID" value="MDT8838325.1"/>
    <property type="molecule type" value="Genomic_DNA"/>
</dbReference>
<dbReference type="RefSeq" id="WP_106354378.1">
    <property type="nucleotide sequence ID" value="NZ_JANSLM010000004.1"/>
</dbReference>
<evidence type="ECO:0000313" key="13">
    <source>
        <dbReference type="EMBL" id="MDT8838325.1"/>
    </source>
</evidence>
<comment type="pathway">
    <text evidence="2">Carbohydrate metabolism; tricarboxylic acid cycle; isocitrate from oxaloacetate: step 2/2.</text>
</comment>
<keyword evidence="7 10" id="KW-0411">Iron-sulfur</keyword>
<keyword evidence="4 10" id="KW-0004">4Fe-4S</keyword>
<evidence type="ECO:0000256" key="2">
    <source>
        <dbReference type="ARBA" id="ARBA00004717"/>
    </source>
</evidence>
<protein>
    <recommendedName>
        <fullName evidence="10">Aconitate hydratase</fullName>
        <shortName evidence="10">Aconitase</shortName>
        <ecNumber evidence="10">4.2.1.3</ecNumber>
    </recommendedName>
</protein>
<dbReference type="InterPro" id="IPR015931">
    <property type="entry name" value="Acnase/IPM_dHydase_lsu_aba_1/3"/>
</dbReference>
<dbReference type="InterPro" id="IPR036008">
    <property type="entry name" value="Aconitase_4Fe-4S_dom"/>
</dbReference>
<dbReference type="Gene3D" id="3.30.499.10">
    <property type="entry name" value="Aconitase, domain 3"/>
    <property type="match status" value="2"/>
</dbReference>
<dbReference type="Gene3D" id="6.10.190.10">
    <property type="match status" value="1"/>
</dbReference>
<comment type="similarity">
    <text evidence="3 10">Belongs to the aconitase/IPM isomerase family.</text>
</comment>
<comment type="catalytic activity">
    <reaction evidence="9 10">
        <text>citrate = D-threo-isocitrate</text>
        <dbReference type="Rhea" id="RHEA:10336"/>
        <dbReference type="ChEBI" id="CHEBI:15562"/>
        <dbReference type="ChEBI" id="CHEBI:16947"/>
        <dbReference type="EC" id="4.2.1.3"/>
    </reaction>
</comment>
<evidence type="ECO:0000313" key="14">
    <source>
        <dbReference type="Proteomes" id="UP001246473"/>
    </source>
</evidence>
<dbReference type="FunFam" id="3.20.19.10:FF:000001">
    <property type="entry name" value="Aconitate hydratase"/>
    <property type="match status" value="1"/>
</dbReference>
<keyword evidence="5" id="KW-0479">Metal-binding</keyword>
<dbReference type="InterPro" id="IPR006249">
    <property type="entry name" value="Aconitase/IRP2"/>
</dbReference>
<evidence type="ECO:0000259" key="11">
    <source>
        <dbReference type="Pfam" id="PF00330"/>
    </source>
</evidence>
<evidence type="ECO:0000256" key="7">
    <source>
        <dbReference type="ARBA" id="ARBA00023014"/>
    </source>
</evidence>
<dbReference type="PROSITE" id="PS00450">
    <property type="entry name" value="ACONITASE_1"/>
    <property type="match status" value="1"/>
</dbReference>
<dbReference type="EC" id="4.2.1.3" evidence="10"/>
<dbReference type="InterPro" id="IPR018136">
    <property type="entry name" value="Aconitase_4Fe-4S_BS"/>
</dbReference>
<gene>
    <name evidence="13" type="primary">acnA</name>
    <name evidence="13" type="ORF">ParKJ_12960</name>
</gene>
<dbReference type="CDD" id="cd01580">
    <property type="entry name" value="AcnA_IRP_Swivel"/>
    <property type="match status" value="1"/>
</dbReference>
<dbReference type="InterPro" id="IPR000573">
    <property type="entry name" value="AconitaseA/IPMdHydase_ssu_swvl"/>
</dbReference>
<evidence type="ECO:0000256" key="1">
    <source>
        <dbReference type="ARBA" id="ARBA00001966"/>
    </source>
</evidence>
<dbReference type="PRINTS" id="PR00415">
    <property type="entry name" value="ACONITASE"/>
</dbReference>
<reference evidence="13" key="1">
    <citation type="submission" date="2022-08" db="EMBL/GenBank/DDBJ databases">
        <authorList>
            <person name="Kim S.-J."/>
        </authorList>
    </citation>
    <scope>NUCLEOTIDE SEQUENCE</scope>
    <source>
        <strain evidence="13">KJ</strain>
    </source>
</reference>
<dbReference type="Proteomes" id="UP001246473">
    <property type="component" value="Unassembled WGS sequence"/>
</dbReference>
<dbReference type="Pfam" id="PF00694">
    <property type="entry name" value="Aconitase_C"/>
    <property type="match status" value="1"/>
</dbReference>
<dbReference type="Pfam" id="PF00330">
    <property type="entry name" value="Aconitase"/>
    <property type="match status" value="1"/>
</dbReference>
<dbReference type="NCBIfam" id="TIGR01341">
    <property type="entry name" value="aconitase_1"/>
    <property type="match status" value="1"/>
</dbReference>
<feature type="domain" description="Aconitase A/isopropylmalate dehydratase small subunit swivel" evidence="12">
    <location>
        <begin position="681"/>
        <end position="808"/>
    </location>
</feature>
<comment type="caution">
    <text evidence="13">The sequence shown here is derived from an EMBL/GenBank/DDBJ whole genome shotgun (WGS) entry which is preliminary data.</text>
</comment>
<accession>A0AAP5Q9J6</accession>
<evidence type="ECO:0000259" key="12">
    <source>
        <dbReference type="Pfam" id="PF00694"/>
    </source>
</evidence>
<organism evidence="13 14">
    <name type="scientific">Paraburkholderia fungorum</name>
    <dbReference type="NCBI Taxonomy" id="134537"/>
    <lineage>
        <taxon>Bacteria</taxon>
        <taxon>Pseudomonadati</taxon>
        <taxon>Pseudomonadota</taxon>
        <taxon>Betaproteobacteria</taxon>
        <taxon>Burkholderiales</taxon>
        <taxon>Burkholderiaceae</taxon>
        <taxon>Paraburkholderia</taxon>
    </lineage>
</organism>
<evidence type="ECO:0000256" key="9">
    <source>
        <dbReference type="ARBA" id="ARBA00023501"/>
    </source>
</evidence>
<evidence type="ECO:0000256" key="3">
    <source>
        <dbReference type="ARBA" id="ARBA00007185"/>
    </source>
</evidence>
<dbReference type="NCBIfam" id="NF006757">
    <property type="entry name" value="PRK09277.1"/>
    <property type="match status" value="1"/>
</dbReference>
<proteinExistence type="inferred from homology"/>